<dbReference type="InterPro" id="IPR039426">
    <property type="entry name" value="TonB-dep_rcpt-like"/>
</dbReference>
<evidence type="ECO:0000256" key="11">
    <source>
        <dbReference type="RuleBase" id="RU003357"/>
    </source>
</evidence>
<dbReference type="PROSITE" id="PS52016">
    <property type="entry name" value="TONB_DEPENDENT_REC_3"/>
    <property type="match status" value="1"/>
</dbReference>
<dbReference type="Pfam" id="PF00593">
    <property type="entry name" value="TonB_dep_Rec_b-barrel"/>
    <property type="match status" value="1"/>
</dbReference>
<comment type="caution">
    <text evidence="14">The sequence shown here is derived from an EMBL/GenBank/DDBJ whole genome shotgun (WGS) entry which is preliminary data.</text>
</comment>
<evidence type="ECO:0000256" key="7">
    <source>
        <dbReference type="ARBA" id="ARBA00023077"/>
    </source>
</evidence>
<dbReference type="GO" id="GO:0006826">
    <property type="term" value="P:iron ion transport"/>
    <property type="evidence" value="ECO:0007669"/>
    <property type="project" value="UniProtKB-KW"/>
</dbReference>
<keyword evidence="9 10" id="KW-0998">Cell outer membrane</keyword>
<keyword evidence="5 10" id="KW-0812">Transmembrane</keyword>
<dbReference type="InterPro" id="IPR037066">
    <property type="entry name" value="Plug_dom_sf"/>
</dbReference>
<keyword evidence="8 10" id="KW-0472">Membrane</keyword>
<evidence type="ECO:0000256" key="4">
    <source>
        <dbReference type="ARBA" id="ARBA00022496"/>
    </source>
</evidence>
<evidence type="ECO:0000256" key="2">
    <source>
        <dbReference type="ARBA" id="ARBA00022448"/>
    </source>
</evidence>
<feature type="signal peptide" evidence="12">
    <location>
        <begin position="1"/>
        <end position="21"/>
    </location>
</feature>
<evidence type="ECO:0000256" key="8">
    <source>
        <dbReference type="ARBA" id="ARBA00023136"/>
    </source>
</evidence>
<accession>A0A842IY76</accession>
<evidence type="ECO:0000256" key="5">
    <source>
        <dbReference type="ARBA" id="ARBA00022692"/>
    </source>
</evidence>
<dbReference type="InterPro" id="IPR000531">
    <property type="entry name" value="Beta-barrel_TonB"/>
</dbReference>
<keyword evidence="6" id="KW-0408">Iron</keyword>
<evidence type="ECO:0000313" key="14">
    <source>
        <dbReference type="EMBL" id="MBC2846656.1"/>
    </source>
</evidence>
<dbReference type="EMBL" id="JACLCP010000006">
    <property type="protein sequence ID" value="MBC2846656.1"/>
    <property type="molecule type" value="Genomic_DNA"/>
</dbReference>
<dbReference type="InterPro" id="IPR011662">
    <property type="entry name" value="Secretin/TonB_short_N"/>
</dbReference>
<evidence type="ECO:0000259" key="13">
    <source>
        <dbReference type="SMART" id="SM00965"/>
    </source>
</evidence>
<keyword evidence="2 10" id="KW-0813">Transport</keyword>
<evidence type="ECO:0000313" key="15">
    <source>
        <dbReference type="Proteomes" id="UP000533900"/>
    </source>
</evidence>
<sequence>MNKLLQSVVLFFLIITSCGLAHSQNEERKPLAQILSQIEKRYDVSFSYEAKTIEDITVSPLNSKLSLEQVLQQLRLLTPLEFNIISDRFIAVLPKNKSIQRLEEVVVTNFLTKGISKTNNGAIEVDTKAFNILPGLIEPDVMQIIQNLPGVISVDERISNINVRGGTNDQNLILYEGIRMYQSGHFFGLISAFNPYLSDELRVNKNGTSALFGNGVSSTMIIKNSDEIDSNFNAGVGANLLNVDGYAKVALSKKTALQLSARRSLTDILASTTYDAYFDRIFRDSELNASNDLRTVLALDERFLFYDFNAKFLYDINKTSKLRINLLNIYNNLDYNQVFANSDNAVQETRSSLNQVSFGTSATYSKVFKGGINASAQAYYSNYDLDAQNNDISNQQRLTQENKVEDYGLRLDISKNIDNNTVLRGGYQFNEVGVTNFRDVTNPNFTSLIKEIMKTHAFFGETERYSKSRNTYIRLGARINYFEKLKELVIEPRFAFNQKLSDHFRLEVLGELKSQSISQIIDLQQDFFGIEKRRWELANAEDSPLIRSQQISLGISYNMNNLLISLEGYYKNVDDITARSQGFQNQFQFVNDIGSYTVTGLDFLINKRLHNFSSWLSYTLSNNDYKFDTINEGRAFPNTIDLTHVANASLTYNSNDFKLGFGINWHSGRAYTTPSQIQNDNNSVIDYNSPNDSRLPSYLRTDISAVYNFKLTKDIKAEIGASIWNIFNRTNIINRYYTLDANDDIIEVDNRSLKFTPNFSFRVNF</sequence>
<keyword evidence="15" id="KW-1185">Reference proteome</keyword>
<dbReference type="PROSITE" id="PS51257">
    <property type="entry name" value="PROKAR_LIPOPROTEIN"/>
    <property type="match status" value="1"/>
</dbReference>
<organism evidence="14 15">
    <name type="scientific">Winogradskyella flava</name>
    <dbReference type="NCBI Taxonomy" id="1884876"/>
    <lineage>
        <taxon>Bacteria</taxon>
        <taxon>Pseudomonadati</taxon>
        <taxon>Bacteroidota</taxon>
        <taxon>Flavobacteriia</taxon>
        <taxon>Flavobacteriales</taxon>
        <taxon>Flavobacteriaceae</taxon>
        <taxon>Winogradskyella</taxon>
    </lineage>
</organism>
<dbReference type="Gene3D" id="2.40.170.20">
    <property type="entry name" value="TonB-dependent receptor, beta-barrel domain"/>
    <property type="match status" value="1"/>
</dbReference>
<evidence type="ECO:0000256" key="1">
    <source>
        <dbReference type="ARBA" id="ARBA00004571"/>
    </source>
</evidence>
<evidence type="ECO:0000256" key="9">
    <source>
        <dbReference type="ARBA" id="ARBA00023237"/>
    </source>
</evidence>
<evidence type="ECO:0000256" key="12">
    <source>
        <dbReference type="SAM" id="SignalP"/>
    </source>
</evidence>
<evidence type="ECO:0000256" key="10">
    <source>
        <dbReference type="PROSITE-ProRule" id="PRU01360"/>
    </source>
</evidence>
<keyword evidence="14" id="KW-0675">Receptor</keyword>
<feature type="domain" description="Secretin/TonB short N-terminal" evidence="13">
    <location>
        <begin position="44"/>
        <end position="95"/>
    </location>
</feature>
<keyword evidence="4" id="KW-0410">Iron transport</keyword>
<dbReference type="Gene3D" id="3.55.50.30">
    <property type="match status" value="1"/>
</dbReference>
<dbReference type="SUPFAM" id="SSF56935">
    <property type="entry name" value="Porins"/>
    <property type="match status" value="1"/>
</dbReference>
<dbReference type="InterPro" id="IPR012910">
    <property type="entry name" value="Plug_dom"/>
</dbReference>
<keyword evidence="3 10" id="KW-1134">Transmembrane beta strand</keyword>
<dbReference type="RefSeq" id="WP_185790361.1">
    <property type="nucleotide sequence ID" value="NZ_JACLCP010000006.1"/>
</dbReference>
<keyword evidence="4" id="KW-0406">Ion transport</keyword>
<keyword evidence="12" id="KW-0732">Signal</keyword>
<name>A0A842IY76_9FLAO</name>
<dbReference type="Gene3D" id="2.170.130.10">
    <property type="entry name" value="TonB-dependent receptor, plug domain"/>
    <property type="match status" value="1"/>
</dbReference>
<keyword evidence="7 11" id="KW-0798">TonB box</keyword>
<gene>
    <name evidence="14" type="ORF">H7F21_16235</name>
</gene>
<dbReference type="SMART" id="SM00965">
    <property type="entry name" value="STN"/>
    <property type="match status" value="1"/>
</dbReference>
<feature type="chain" id="PRO_5032583302" evidence="12">
    <location>
        <begin position="22"/>
        <end position="765"/>
    </location>
</feature>
<dbReference type="InterPro" id="IPR036942">
    <property type="entry name" value="Beta-barrel_TonB_sf"/>
</dbReference>
<comment type="subcellular location">
    <subcellularLocation>
        <location evidence="1 10">Cell outer membrane</location>
        <topology evidence="1 10">Multi-pass membrane protein</topology>
    </subcellularLocation>
</comment>
<reference evidence="14" key="1">
    <citation type="submission" date="2020-08" db="EMBL/GenBank/DDBJ databases">
        <title>Winogradskyella ouciana sp. nov., isolated from the hadal seawater of the Mariana Trench.</title>
        <authorList>
            <person name="He X."/>
        </authorList>
    </citation>
    <scope>NUCLEOTIDE SEQUENCE [LARGE SCALE GENOMIC DNA]</scope>
    <source>
        <strain evidence="14">KCTC 52348</strain>
    </source>
</reference>
<evidence type="ECO:0000256" key="6">
    <source>
        <dbReference type="ARBA" id="ARBA00023004"/>
    </source>
</evidence>
<dbReference type="InterPro" id="IPR032508">
    <property type="entry name" value="FecR_C"/>
</dbReference>
<dbReference type="Proteomes" id="UP000533900">
    <property type="component" value="Unassembled WGS sequence"/>
</dbReference>
<dbReference type="Pfam" id="PF07715">
    <property type="entry name" value="Plug"/>
    <property type="match status" value="1"/>
</dbReference>
<dbReference type="GO" id="GO:0009279">
    <property type="term" value="C:cell outer membrane"/>
    <property type="evidence" value="ECO:0007669"/>
    <property type="project" value="UniProtKB-SubCell"/>
</dbReference>
<dbReference type="Pfam" id="PF16344">
    <property type="entry name" value="FecR_C"/>
    <property type="match status" value="1"/>
</dbReference>
<proteinExistence type="inferred from homology"/>
<evidence type="ECO:0000256" key="3">
    <source>
        <dbReference type="ARBA" id="ARBA00022452"/>
    </source>
</evidence>
<comment type="similarity">
    <text evidence="10 11">Belongs to the TonB-dependent receptor family.</text>
</comment>
<protein>
    <submittedName>
        <fullName evidence="14">TonB-dependent receptor plug domain-containing protein</fullName>
    </submittedName>
</protein>
<dbReference type="AlphaFoldDB" id="A0A842IY76"/>